<organism evidence="2 3">
    <name type="scientific">Deinococcus rhizophilus</name>
    <dbReference type="NCBI Taxonomy" id="3049544"/>
    <lineage>
        <taxon>Bacteria</taxon>
        <taxon>Thermotogati</taxon>
        <taxon>Deinococcota</taxon>
        <taxon>Deinococci</taxon>
        <taxon>Deinococcales</taxon>
        <taxon>Deinococcaceae</taxon>
        <taxon>Deinococcus</taxon>
    </lineage>
</organism>
<keyword evidence="3" id="KW-1185">Reference proteome</keyword>
<feature type="transmembrane region" description="Helical" evidence="1">
    <location>
        <begin position="31"/>
        <end position="54"/>
    </location>
</feature>
<sequence length="98" mass="10612">MSPLLVTLLMWLVTYPARLLGLSLGGLRLPPFWLAFLRFVPVSVFAALIVPDVLGSPEWPWRLPAALVGALLLWRTRSLAAGILGGFAAYWLVRGAGG</sequence>
<gene>
    <name evidence="2" type="ORF">QOL99_05690</name>
</gene>
<accession>A0ABT7JF11</accession>
<evidence type="ECO:0000256" key="1">
    <source>
        <dbReference type="SAM" id="Phobius"/>
    </source>
</evidence>
<evidence type="ECO:0000313" key="2">
    <source>
        <dbReference type="EMBL" id="MDL2343642.1"/>
    </source>
</evidence>
<dbReference type="Proteomes" id="UP001302059">
    <property type="component" value="Unassembled WGS sequence"/>
</dbReference>
<comment type="caution">
    <text evidence="2">The sequence shown here is derived from an EMBL/GenBank/DDBJ whole genome shotgun (WGS) entry which is preliminary data.</text>
</comment>
<keyword evidence="1" id="KW-1133">Transmembrane helix</keyword>
<dbReference type="EMBL" id="JASNGB010000033">
    <property type="protein sequence ID" value="MDL2343642.1"/>
    <property type="molecule type" value="Genomic_DNA"/>
</dbReference>
<dbReference type="InterPro" id="IPR008407">
    <property type="entry name" value="Brnchd-chn_aa_trnsp_AzlD"/>
</dbReference>
<keyword evidence="1" id="KW-0812">Transmembrane</keyword>
<keyword evidence="1" id="KW-0472">Membrane</keyword>
<protein>
    <submittedName>
        <fullName evidence="2">AzlD domain-containing protein</fullName>
    </submittedName>
</protein>
<reference evidence="2 3" key="1">
    <citation type="submission" date="2023-05" db="EMBL/GenBank/DDBJ databases">
        <authorList>
            <person name="Gao F."/>
        </authorList>
    </citation>
    <scope>NUCLEOTIDE SEQUENCE [LARGE SCALE GENOMIC DNA]</scope>
    <source>
        <strain evidence="2 3">MIMF12</strain>
    </source>
</reference>
<evidence type="ECO:0000313" key="3">
    <source>
        <dbReference type="Proteomes" id="UP001302059"/>
    </source>
</evidence>
<name>A0ABT7JF11_9DEIO</name>
<feature type="transmembrane region" description="Helical" evidence="1">
    <location>
        <begin position="66"/>
        <end position="93"/>
    </location>
</feature>
<proteinExistence type="predicted"/>
<dbReference type="Pfam" id="PF05437">
    <property type="entry name" value="AzlD"/>
    <property type="match status" value="1"/>
</dbReference>
<dbReference type="RefSeq" id="WP_285522171.1">
    <property type="nucleotide sequence ID" value="NZ_JASNGB010000033.1"/>
</dbReference>